<comment type="caution">
    <text evidence="2">The sequence shown here is derived from an EMBL/GenBank/DDBJ whole genome shotgun (WGS) entry which is preliminary data.</text>
</comment>
<sequence>METDELKDLWRQLGRQMERQQSLSLQLLREQTGRRLRHSLAPLRLGQWLQLALGVALVLLGIACWKRNLDVPGYFAAGVALHAFGVASAALAGITLALISRIDYAAPVLRIEKQLGLLRRFHVFNGMLAGWPWWVMWIVVVVAVAGLTRAPASAGAQAWVWASLALGLLGWLGTACFHRWARNPVRPRLARRVEDAVTGYSLRRARALLEEVRRFERE</sequence>
<gene>
    <name evidence="2" type="ORF">ABB34_12645</name>
</gene>
<evidence type="ECO:0000256" key="1">
    <source>
        <dbReference type="SAM" id="Phobius"/>
    </source>
</evidence>
<accession>A0A0R0DN97</accession>
<dbReference type="EMBL" id="LDJP01000078">
    <property type="protein sequence ID" value="KRG83163.1"/>
    <property type="molecule type" value="Genomic_DNA"/>
</dbReference>
<feature type="transmembrane region" description="Helical" evidence="1">
    <location>
        <begin position="159"/>
        <end position="181"/>
    </location>
</feature>
<keyword evidence="1" id="KW-0472">Membrane</keyword>
<keyword evidence="1" id="KW-1133">Transmembrane helix</keyword>
<keyword evidence="1" id="KW-0812">Transmembrane</keyword>
<protein>
    <recommendedName>
        <fullName evidence="4">Serine/threonine protein kinase</fullName>
    </recommendedName>
</protein>
<dbReference type="Proteomes" id="UP000050940">
    <property type="component" value="Unassembled WGS sequence"/>
</dbReference>
<dbReference type="RefSeq" id="WP_057641679.1">
    <property type="nucleotide sequence ID" value="NZ_LDJP01000078.1"/>
</dbReference>
<keyword evidence="3" id="KW-1185">Reference proteome</keyword>
<dbReference type="OrthoDB" id="5954304at2"/>
<dbReference type="AlphaFoldDB" id="A0A0R0DN97"/>
<dbReference type="STRING" id="659018.ABB34_12645"/>
<proteinExistence type="predicted"/>
<name>A0A0R0DN97_9GAMM</name>
<reference evidence="2 3" key="1">
    <citation type="submission" date="2015-05" db="EMBL/GenBank/DDBJ databases">
        <title>Genome sequencing and analysis of members of genus Stenotrophomonas.</title>
        <authorList>
            <person name="Patil P.P."/>
            <person name="Midha S."/>
            <person name="Patil P.B."/>
        </authorList>
    </citation>
    <scope>NUCLEOTIDE SEQUENCE [LARGE SCALE GENOMIC DNA]</scope>
    <source>
        <strain evidence="2 3">JCM 16244</strain>
    </source>
</reference>
<feature type="transmembrane region" description="Helical" evidence="1">
    <location>
        <begin position="121"/>
        <end position="147"/>
    </location>
</feature>
<dbReference type="PATRIC" id="fig|659018.3.peg.2662"/>
<evidence type="ECO:0000313" key="3">
    <source>
        <dbReference type="Proteomes" id="UP000050940"/>
    </source>
</evidence>
<organism evidence="2 3">
    <name type="scientific">Stenotrophomonas daejeonensis</name>
    <dbReference type="NCBI Taxonomy" id="659018"/>
    <lineage>
        <taxon>Bacteria</taxon>
        <taxon>Pseudomonadati</taxon>
        <taxon>Pseudomonadota</taxon>
        <taxon>Gammaproteobacteria</taxon>
        <taxon>Lysobacterales</taxon>
        <taxon>Lysobacteraceae</taxon>
        <taxon>Stenotrophomonas</taxon>
    </lineage>
</organism>
<feature type="transmembrane region" description="Helical" evidence="1">
    <location>
        <begin position="75"/>
        <end position="100"/>
    </location>
</feature>
<feature type="transmembrane region" description="Helical" evidence="1">
    <location>
        <begin position="45"/>
        <end position="63"/>
    </location>
</feature>
<evidence type="ECO:0008006" key="4">
    <source>
        <dbReference type="Google" id="ProtNLM"/>
    </source>
</evidence>
<evidence type="ECO:0000313" key="2">
    <source>
        <dbReference type="EMBL" id="KRG83163.1"/>
    </source>
</evidence>